<accession>A0AAE3KJW5</accession>
<proteinExistence type="predicted"/>
<gene>
    <name evidence="1" type="ORF">LX83_005632</name>
</gene>
<evidence type="ECO:0000313" key="1">
    <source>
        <dbReference type="EMBL" id="MCP2168754.1"/>
    </source>
</evidence>
<keyword evidence="2" id="KW-1185">Reference proteome</keyword>
<dbReference type="Proteomes" id="UP001206128">
    <property type="component" value="Unassembled WGS sequence"/>
</dbReference>
<dbReference type="EMBL" id="JAMTCK010000015">
    <property type="protein sequence ID" value="MCP2168754.1"/>
    <property type="molecule type" value="Genomic_DNA"/>
</dbReference>
<name>A0AAE3KJW5_9PSEU</name>
<reference evidence="1" key="1">
    <citation type="submission" date="2022-06" db="EMBL/GenBank/DDBJ databases">
        <title>Genomic Encyclopedia of Archaeal and Bacterial Type Strains, Phase II (KMG-II): from individual species to whole genera.</title>
        <authorList>
            <person name="Goeker M."/>
        </authorList>
    </citation>
    <scope>NUCLEOTIDE SEQUENCE</scope>
    <source>
        <strain evidence="1">DSM 43935</strain>
    </source>
</reference>
<organism evidence="1 2">
    <name type="scientific">Goodfellowiella coeruleoviolacea</name>
    <dbReference type="NCBI Taxonomy" id="334858"/>
    <lineage>
        <taxon>Bacteria</taxon>
        <taxon>Bacillati</taxon>
        <taxon>Actinomycetota</taxon>
        <taxon>Actinomycetes</taxon>
        <taxon>Pseudonocardiales</taxon>
        <taxon>Pseudonocardiaceae</taxon>
        <taxon>Goodfellowiella</taxon>
    </lineage>
</organism>
<comment type="caution">
    <text evidence="1">The sequence shown here is derived from an EMBL/GenBank/DDBJ whole genome shotgun (WGS) entry which is preliminary data.</text>
</comment>
<sequence length="118" mass="13359">MTAPHRLVVKIRSDWQIGPFWVYRDEEAVPEPYLPEEISEVLPLEPELIAEIEAWDVSFQNTFRPDDPAESGFQDARQIQEFDARGRLLAHKVKAAIPADVTVRYVPLAGDGTEEITG</sequence>
<protein>
    <submittedName>
        <fullName evidence="1">Uncharacterized protein</fullName>
    </submittedName>
</protein>
<dbReference type="RefSeq" id="WP_253776868.1">
    <property type="nucleotide sequence ID" value="NZ_JAMTCK010000015.1"/>
</dbReference>
<evidence type="ECO:0000313" key="2">
    <source>
        <dbReference type="Proteomes" id="UP001206128"/>
    </source>
</evidence>
<dbReference type="AlphaFoldDB" id="A0AAE3KJW5"/>